<name>A0AAP9JHG1_GLUTH</name>
<evidence type="ECO:0008006" key="3">
    <source>
        <dbReference type="Google" id="ProtNLM"/>
    </source>
</evidence>
<gene>
    <name evidence="1" type="ORF">FXF46_05000</name>
</gene>
<dbReference type="RefSeq" id="WP_148619916.1">
    <property type="nucleotide sequence ID" value="NZ_CP043043.1"/>
</dbReference>
<proteinExistence type="predicted"/>
<dbReference type="PANTHER" id="PTHR30441">
    <property type="entry name" value="DUF748 DOMAIN-CONTAINING PROTEIN"/>
    <property type="match status" value="1"/>
</dbReference>
<dbReference type="Proteomes" id="UP000323560">
    <property type="component" value="Chromosome"/>
</dbReference>
<protein>
    <recommendedName>
        <fullName evidence="3">AsmA-like C-terminal domain-containing protein</fullName>
    </recommendedName>
</protein>
<accession>A0AAP9JHG1</accession>
<reference evidence="1 2" key="1">
    <citation type="submission" date="2019-08" db="EMBL/GenBank/DDBJ databases">
        <title>Gluconobacter frateurii HD924 genome.</title>
        <authorList>
            <person name="Liu Y."/>
            <person name="Zhang P."/>
        </authorList>
    </citation>
    <scope>NUCLEOTIDE SEQUENCE [LARGE SCALE GENOMIC DNA]</scope>
    <source>
        <strain evidence="1 2">HD924</strain>
    </source>
</reference>
<dbReference type="PANTHER" id="PTHR30441:SF8">
    <property type="entry name" value="DUF748 DOMAIN-CONTAINING PROTEIN"/>
    <property type="match status" value="1"/>
</dbReference>
<organism evidence="1 2">
    <name type="scientific">Gluconobacter thailandicus</name>
    <dbReference type="NCBI Taxonomy" id="257438"/>
    <lineage>
        <taxon>Bacteria</taxon>
        <taxon>Pseudomonadati</taxon>
        <taxon>Pseudomonadota</taxon>
        <taxon>Alphaproteobacteria</taxon>
        <taxon>Acetobacterales</taxon>
        <taxon>Acetobacteraceae</taxon>
        <taxon>Gluconobacter</taxon>
    </lineage>
</organism>
<dbReference type="GO" id="GO:0005886">
    <property type="term" value="C:plasma membrane"/>
    <property type="evidence" value="ECO:0007669"/>
    <property type="project" value="TreeGrafter"/>
</dbReference>
<evidence type="ECO:0000313" key="1">
    <source>
        <dbReference type="EMBL" id="QEH95701.1"/>
    </source>
</evidence>
<evidence type="ECO:0000313" key="2">
    <source>
        <dbReference type="Proteomes" id="UP000323560"/>
    </source>
</evidence>
<dbReference type="AlphaFoldDB" id="A0AAP9JHG1"/>
<dbReference type="EMBL" id="CP043043">
    <property type="protein sequence ID" value="QEH95701.1"/>
    <property type="molecule type" value="Genomic_DNA"/>
</dbReference>
<dbReference type="KEGG" id="gti:FXF46_05000"/>
<dbReference type="InterPro" id="IPR052894">
    <property type="entry name" value="AsmA-related"/>
</dbReference>
<dbReference type="GO" id="GO:0090313">
    <property type="term" value="P:regulation of protein targeting to membrane"/>
    <property type="evidence" value="ECO:0007669"/>
    <property type="project" value="TreeGrafter"/>
</dbReference>
<sequence length="626" mass="67540">MLRWVLGSLLALLVLLCAAVTGGWFWIQHKDFAALASTKLSKLSHRDVHISHLHIHPGQWVTVDGEDLRVANIPGGSRPDMMTAGSVHARLRLMSLLHGPIETSDVIVDHFSGLFERTPDRIPNWRFVPFEDLKRPRPARTTKEKPDLHSFPGLRNVTIKNSDVTYRSAKGASYQVTMTQVIIQSRDDTSPVNMSFQGGYNGTAISLDTTMQPLSVLRHAPEPYGAKAHITSGDLTLDFDGTLTDTLNFDGVKGDVALSTPTSAPVFALAGLSGTHPTIPLSLKGTFSHAGDNWHFTHASGALKDSQIKDGTFDLEEGGNGKPDNITTDLTFGRVDLNSVTKALSSGKSSGPTDIPLVAPDKPDPVLHVKLVADEVLYNALTFSKFRFDASQTPGRINVSTLTLGYLGASLQANGQIEGNGNRSRINASIALSHGDIDRLRRTAGLAPVPIKGSLSIRIIAKAANVGTLNEATRKADLVAAVSMEKGEIAREIVETASMDLRLLVRHAKGTTPVTCMLGVLDMHQGIGTIAPLRLRTDAGIIAAKADVDLNRRWLDLVFASRPFSTSFFALDIPVRVSGRFDNPDLSLARWSKRGRGLLADSNELTILPPALRAFAASNPCARPTK</sequence>